<dbReference type="Pfam" id="PF06136">
    <property type="entry name" value="SOK"/>
    <property type="match status" value="1"/>
</dbReference>
<dbReference type="GO" id="GO:0051258">
    <property type="term" value="P:protein polymerization"/>
    <property type="evidence" value="ECO:0007669"/>
    <property type="project" value="UniProtKB-ARBA"/>
</dbReference>
<evidence type="ECO:0000313" key="9">
    <source>
        <dbReference type="EMBL" id="RQO97026.1"/>
    </source>
</evidence>
<proteinExistence type="inferred from homology"/>
<evidence type="ECO:0000256" key="2">
    <source>
        <dbReference type="ARBA" id="ARBA00022473"/>
    </source>
</evidence>
<accession>A0A3N7FNI3</accession>
<evidence type="ECO:0000313" key="10">
    <source>
        <dbReference type="Proteomes" id="UP000006729"/>
    </source>
</evidence>
<evidence type="ECO:0000256" key="7">
    <source>
        <dbReference type="ARBA" id="ARBA00024211"/>
    </source>
</evidence>
<evidence type="ECO:0000256" key="4">
    <source>
        <dbReference type="ARBA" id="ARBA00022618"/>
    </source>
</evidence>
<keyword evidence="2" id="KW-0217">Developmental protein</keyword>
<dbReference type="PANTHER" id="PTHR31083:SF20">
    <property type="entry name" value="AUXIN-RESPONSIVE PROTEIN"/>
    <property type="match status" value="1"/>
</dbReference>
<dbReference type="PANTHER" id="PTHR31083">
    <property type="entry name" value="UPSTREAM OF FLC PROTEIN (DUF966)"/>
    <property type="match status" value="1"/>
</dbReference>
<reference evidence="9 10" key="1">
    <citation type="journal article" date="2006" name="Science">
        <title>The genome of black cottonwood, Populus trichocarpa (Torr. &amp; Gray).</title>
        <authorList>
            <person name="Tuskan G.A."/>
            <person name="Difazio S."/>
            <person name="Jansson S."/>
            <person name="Bohlmann J."/>
            <person name="Grigoriev I."/>
            <person name="Hellsten U."/>
            <person name="Putnam N."/>
            <person name="Ralph S."/>
            <person name="Rombauts S."/>
            <person name="Salamov A."/>
            <person name="Schein J."/>
            <person name="Sterck L."/>
            <person name="Aerts A."/>
            <person name="Bhalerao R.R."/>
            <person name="Bhalerao R.P."/>
            <person name="Blaudez D."/>
            <person name="Boerjan W."/>
            <person name="Brun A."/>
            <person name="Brunner A."/>
            <person name="Busov V."/>
            <person name="Campbell M."/>
            <person name="Carlson J."/>
            <person name="Chalot M."/>
            <person name="Chapman J."/>
            <person name="Chen G.L."/>
            <person name="Cooper D."/>
            <person name="Coutinho P.M."/>
            <person name="Couturier J."/>
            <person name="Covert S."/>
            <person name="Cronk Q."/>
            <person name="Cunningham R."/>
            <person name="Davis J."/>
            <person name="Degroeve S."/>
            <person name="Dejardin A."/>
            <person name="Depamphilis C."/>
            <person name="Detter J."/>
            <person name="Dirks B."/>
            <person name="Dubchak I."/>
            <person name="Duplessis S."/>
            <person name="Ehlting J."/>
            <person name="Ellis B."/>
            <person name="Gendler K."/>
            <person name="Goodstein D."/>
            <person name="Gribskov M."/>
            <person name="Grimwood J."/>
            <person name="Groover A."/>
            <person name="Gunter L."/>
            <person name="Hamberger B."/>
            <person name="Heinze B."/>
            <person name="Helariutta Y."/>
            <person name="Henrissat B."/>
            <person name="Holligan D."/>
            <person name="Holt R."/>
            <person name="Huang W."/>
            <person name="Islam-Faridi N."/>
            <person name="Jones S."/>
            <person name="Jones-Rhoades M."/>
            <person name="Jorgensen R."/>
            <person name="Joshi C."/>
            <person name="Kangasjarvi J."/>
            <person name="Karlsson J."/>
            <person name="Kelleher C."/>
            <person name="Kirkpatrick R."/>
            <person name="Kirst M."/>
            <person name="Kohler A."/>
            <person name="Kalluri U."/>
            <person name="Larimer F."/>
            <person name="Leebens-Mack J."/>
            <person name="Leple J.C."/>
            <person name="Locascio P."/>
            <person name="Lou Y."/>
            <person name="Lucas S."/>
            <person name="Martin F."/>
            <person name="Montanini B."/>
            <person name="Napoli C."/>
            <person name="Nelson D.R."/>
            <person name="Nelson C."/>
            <person name="Nieminen K."/>
            <person name="Nilsson O."/>
            <person name="Pereda V."/>
            <person name="Peter G."/>
            <person name="Philippe R."/>
            <person name="Pilate G."/>
            <person name="Poliakov A."/>
            <person name="Razumovskaya J."/>
            <person name="Richardson P."/>
            <person name="Rinaldi C."/>
            <person name="Ritland K."/>
            <person name="Rouze P."/>
            <person name="Ryaboy D."/>
            <person name="Schmutz J."/>
            <person name="Schrader J."/>
            <person name="Segerman B."/>
            <person name="Shin H."/>
            <person name="Siddiqui A."/>
            <person name="Sterky F."/>
            <person name="Terry A."/>
            <person name="Tsai C.J."/>
            <person name="Uberbacher E."/>
            <person name="Unneberg P."/>
            <person name="Vahala J."/>
            <person name="Wall K."/>
            <person name="Wessler S."/>
            <person name="Yang G."/>
            <person name="Yin T."/>
            <person name="Douglas C."/>
            <person name="Marra M."/>
            <person name="Sandberg G."/>
            <person name="Van de Peer Y."/>
            <person name="Rokhsar D."/>
        </authorList>
    </citation>
    <scope>NUCLEOTIDE SEQUENCE [LARGE SCALE GENOMIC DNA]</scope>
    <source>
        <strain evidence="10">cv. Nisqually</strain>
    </source>
</reference>
<dbReference type="GO" id="GO:0005886">
    <property type="term" value="C:plasma membrane"/>
    <property type="evidence" value="ECO:0007669"/>
    <property type="project" value="UniProtKB-SubCell"/>
</dbReference>
<evidence type="ECO:0000256" key="5">
    <source>
        <dbReference type="ARBA" id="ARBA00023136"/>
    </source>
</evidence>
<dbReference type="STRING" id="3694.A0A3N7FNI3"/>
<evidence type="ECO:0000256" key="1">
    <source>
        <dbReference type="ARBA" id="ARBA00004413"/>
    </source>
</evidence>
<comment type="subcellular location">
    <subcellularLocation>
        <location evidence="1">Cell membrane</location>
        <topology evidence="1">Peripheral membrane protein</topology>
        <orientation evidence="1">Cytoplasmic side</orientation>
    </subcellularLocation>
</comment>
<evidence type="ECO:0000256" key="6">
    <source>
        <dbReference type="ARBA" id="ARBA00023306"/>
    </source>
</evidence>
<keyword evidence="4" id="KW-0132">Cell division</keyword>
<dbReference type="InterPro" id="IPR010369">
    <property type="entry name" value="SOK"/>
</dbReference>
<comment type="similarity">
    <text evidence="7">Belongs to the SOSEKI family.</text>
</comment>
<gene>
    <name evidence="9" type="ORF">POPTR_010G209600</name>
</gene>
<dbReference type="Proteomes" id="UP000006729">
    <property type="component" value="Chromosome 10"/>
</dbReference>
<protein>
    <recommendedName>
        <fullName evidence="8">SOSEKI DIX-like domain-containing protein</fullName>
    </recommendedName>
</protein>
<dbReference type="AlphaFoldDB" id="A0A3N7FNI3"/>
<keyword evidence="5" id="KW-0472">Membrane</keyword>
<evidence type="ECO:0000256" key="3">
    <source>
        <dbReference type="ARBA" id="ARBA00022475"/>
    </source>
</evidence>
<name>A0A3N7FNI3_POPTR</name>
<sequence>MATNSADRRELLMPTKYQDRENNPERTKMLNLPKSKSEQKVGVVYYLTRNGQFEHPHFMEVPLSSPQGLQLKDVTDRLNHLRGRGMANMYSWSSKRRYKNGFVWQDLSETDYVQPCHGHEYILKGSLLLETSLSFRSHNTTSSRNSKVFSDIISSSSEDSNSPVIRRKNCSLTTFDELDEYKVYRARITGEIASKGTSNVSTHATDKRREARLWRIIVKHWRLVGDQPIIFFSNNPAICGSNGRKRSAPSLLAFHSIRD</sequence>
<feature type="domain" description="SOSEKI DIX-like" evidence="8">
    <location>
        <begin position="41"/>
        <end position="128"/>
    </location>
</feature>
<organism evidence="9 10">
    <name type="scientific">Populus trichocarpa</name>
    <name type="common">Western balsam poplar</name>
    <name type="synonym">Populus balsamifera subsp. trichocarpa</name>
    <dbReference type="NCBI Taxonomy" id="3694"/>
    <lineage>
        <taxon>Eukaryota</taxon>
        <taxon>Viridiplantae</taxon>
        <taxon>Streptophyta</taxon>
        <taxon>Embryophyta</taxon>
        <taxon>Tracheophyta</taxon>
        <taxon>Spermatophyta</taxon>
        <taxon>Magnoliopsida</taxon>
        <taxon>eudicotyledons</taxon>
        <taxon>Gunneridae</taxon>
        <taxon>Pentapetalae</taxon>
        <taxon>rosids</taxon>
        <taxon>fabids</taxon>
        <taxon>Malpighiales</taxon>
        <taxon>Salicaceae</taxon>
        <taxon>Saliceae</taxon>
        <taxon>Populus</taxon>
    </lineage>
</organism>
<dbReference type="GO" id="GO:0051301">
    <property type="term" value="P:cell division"/>
    <property type="evidence" value="ECO:0007669"/>
    <property type="project" value="UniProtKB-KW"/>
</dbReference>
<keyword evidence="6" id="KW-0131">Cell cycle</keyword>
<dbReference type="EMBL" id="CM009299">
    <property type="protein sequence ID" value="RQO97026.1"/>
    <property type="molecule type" value="Genomic_DNA"/>
</dbReference>
<keyword evidence="10" id="KW-1185">Reference proteome</keyword>
<keyword evidence="3" id="KW-1003">Cell membrane</keyword>
<evidence type="ECO:0000259" key="8">
    <source>
        <dbReference type="Pfam" id="PF06136"/>
    </source>
</evidence>
<dbReference type="InterPro" id="IPR048351">
    <property type="entry name" value="SOK_DIX"/>
</dbReference>
<dbReference type="InParanoid" id="A0A3N7FNI3"/>